<keyword evidence="2 4" id="KW-0560">Oxidoreductase</keyword>
<evidence type="ECO:0000313" key="5">
    <source>
        <dbReference type="Proteomes" id="UP000326711"/>
    </source>
</evidence>
<dbReference type="OrthoDB" id="8876745at2"/>
<dbReference type="AlphaFoldDB" id="A0A5J6ZAD6"/>
<protein>
    <submittedName>
        <fullName evidence="4">Acyl-CoA dehydrogenase fadE12</fullName>
        <ecNumber evidence="4">1.3.99.-</ecNumber>
    </submittedName>
</protein>
<reference evidence="5" key="1">
    <citation type="submission" date="2019-10" db="EMBL/GenBank/DDBJ databases">
        <title>Complete genome sequence of Corynebacterium urogenitalis DSM 108747, isolated from the genital tract of a cow.</title>
        <authorList>
            <person name="Ruckert C."/>
            <person name="Ballas P."/>
            <person name="Wagener K."/>
            <person name="Drillich M."/>
            <person name="Kaempfer P."/>
            <person name="Busse H.-J."/>
            <person name="Ehling-Schulz M."/>
        </authorList>
    </citation>
    <scope>NUCLEOTIDE SEQUENCE [LARGE SCALE GENOMIC DNA]</scope>
    <source>
        <strain evidence="5">LMM 1652</strain>
    </source>
</reference>
<dbReference type="RefSeq" id="WP_151903502.1">
    <property type="nucleotide sequence ID" value="NZ_CP045032.1"/>
</dbReference>
<dbReference type="InterPro" id="IPR036250">
    <property type="entry name" value="AcylCo_DH-like_C"/>
</dbReference>
<proteinExistence type="predicted"/>
<keyword evidence="1" id="KW-0285">Flavoprotein</keyword>
<keyword evidence="5" id="KW-1185">Reference proteome</keyword>
<evidence type="ECO:0000256" key="1">
    <source>
        <dbReference type="ARBA" id="ARBA00022630"/>
    </source>
</evidence>
<dbReference type="GO" id="GO:0005737">
    <property type="term" value="C:cytoplasm"/>
    <property type="evidence" value="ECO:0007669"/>
    <property type="project" value="TreeGrafter"/>
</dbReference>
<dbReference type="Proteomes" id="UP000326711">
    <property type="component" value="Chromosome"/>
</dbReference>
<dbReference type="PANTHER" id="PTHR48083:SF1">
    <property type="entry name" value="DEHYDROGENASE, PUTATIVE (AFU_ORTHOLOGUE AFUA_7G06510)-RELATED"/>
    <property type="match status" value="1"/>
</dbReference>
<gene>
    <name evidence="4" type="ORF">CUROG_09490</name>
</gene>
<dbReference type="KEGG" id="cuo:CUROG_09490"/>
<dbReference type="Pfam" id="PF13450">
    <property type="entry name" value="NAD_binding_8"/>
    <property type="match status" value="1"/>
</dbReference>
<dbReference type="EC" id="1.3.99.-" evidence="4"/>
<name>A0A5J6ZAD6_9CORY</name>
<dbReference type="SUPFAM" id="SSF47203">
    <property type="entry name" value="Acyl-CoA dehydrogenase C-terminal domain-like"/>
    <property type="match status" value="1"/>
</dbReference>
<dbReference type="Gene3D" id="1.20.140.10">
    <property type="entry name" value="Butyryl-CoA Dehydrogenase, subunit A, domain 3"/>
    <property type="match status" value="1"/>
</dbReference>
<dbReference type="InterPro" id="IPR050741">
    <property type="entry name" value="Acyl-CoA_dehydrogenase"/>
</dbReference>
<dbReference type="GO" id="GO:0033539">
    <property type="term" value="P:fatty acid beta-oxidation using acyl-CoA dehydrogenase"/>
    <property type="evidence" value="ECO:0007669"/>
    <property type="project" value="TreeGrafter"/>
</dbReference>
<feature type="domain" description="Acyl-CoA dehydrogenase/oxidase C-terminal" evidence="3">
    <location>
        <begin position="41"/>
        <end position="138"/>
    </location>
</feature>
<accession>A0A5J6ZAD6</accession>
<dbReference type="PANTHER" id="PTHR48083">
    <property type="entry name" value="MEDIUM-CHAIN SPECIFIC ACYL-COA DEHYDROGENASE, MITOCHONDRIAL-RELATED"/>
    <property type="match status" value="1"/>
</dbReference>
<dbReference type="InterPro" id="IPR009075">
    <property type="entry name" value="AcylCo_DH/oxidase_C"/>
</dbReference>
<evidence type="ECO:0000313" key="4">
    <source>
        <dbReference type="EMBL" id="QFQ03242.1"/>
    </source>
</evidence>
<evidence type="ECO:0000256" key="2">
    <source>
        <dbReference type="ARBA" id="ARBA00023002"/>
    </source>
</evidence>
<dbReference type="GO" id="GO:0003995">
    <property type="term" value="F:acyl-CoA dehydrogenase activity"/>
    <property type="evidence" value="ECO:0007669"/>
    <property type="project" value="TreeGrafter"/>
</dbReference>
<dbReference type="Pfam" id="PF00441">
    <property type="entry name" value="Acyl-CoA_dh_1"/>
    <property type="match status" value="1"/>
</dbReference>
<evidence type="ECO:0000259" key="3">
    <source>
        <dbReference type="Pfam" id="PF00441"/>
    </source>
</evidence>
<dbReference type="EMBL" id="CP045032">
    <property type="protein sequence ID" value="QFQ03242.1"/>
    <property type="molecule type" value="Genomic_DNA"/>
</dbReference>
<sequence length="145" mass="15579">MKIGIIGAGIAGLALANLLDHAKYEIQLIDSAESLEPIGAAISHPLAEVKIDIELARNMTFRAASDFDSGADCGASANYSKFAAARAAVKSVDRAIQTHGGNGFVKDYRVSELFWPARLFRTAPVSEEMILNYVANNILGMCRSY</sequence>
<organism evidence="4 5">
    <name type="scientific">Corynebacterium urogenitale</name>
    <dbReference type="NCBI Taxonomy" id="2487892"/>
    <lineage>
        <taxon>Bacteria</taxon>
        <taxon>Bacillati</taxon>
        <taxon>Actinomycetota</taxon>
        <taxon>Actinomycetes</taxon>
        <taxon>Mycobacteriales</taxon>
        <taxon>Corynebacteriaceae</taxon>
        <taxon>Corynebacterium</taxon>
    </lineage>
</organism>